<evidence type="ECO:0000256" key="15">
    <source>
        <dbReference type="RuleBase" id="RU004011"/>
    </source>
</evidence>
<reference evidence="18 19" key="1">
    <citation type="submission" date="2014-11" db="EMBL/GenBank/DDBJ databases">
        <title>Pan-genome of Gallibacterium spp.</title>
        <authorList>
            <person name="Kudirkiene E."/>
            <person name="Bojesen A.M."/>
        </authorList>
    </citation>
    <scope>NUCLEOTIDE SEQUENCE [LARGE SCALE GENOMIC DNA]</scope>
    <source>
        <strain evidence="18 19">F151</strain>
    </source>
</reference>
<evidence type="ECO:0000256" key="11">
    <source>
        <dbReference type="ARBA" id="ARBA00022842"/>
    </source>
</evidence>
<dbReference type="AlphaFoldDB" id="A0A1A7NUM9"/>
<keyword evidence="10 13" id="KW-0067">ATP-binding</keyword>
<evidence type="ECO:0000256" key="6">
    <source>
        <dbReference type="ARBA" id="ARBA00022679"/>
    </source>
</evidence>
<evidence type="ECO:0000256" key="8">
    <source>
        <dbReference type="ARBA" id="ARBA00022741"/>
    </source>
</evidence>
<evidence type="ECO:0000256" key="7">
    <source>
        <dbReference type="ARBA" id="ARBA00022723"/>
    </source>
</evidence>
<dbReference type="SMART" id="SM00562">
    <property type="entry name" value="NDK"/>
    <property type="match status" value="1"/>
</dbReference>
<feature type="binding site" evidence="13 14">
    <location>
        <position position="59"/>
    </location>
    <ligand>
        <name>ATP</name>
        <dbReference type="ChEBI" id="CHEBI:30616"/>
    </ligand>
</feature>
<evidence type="ECO:0000256" key="1">
    <source>
        <dbReference type="ARBA" id="ARBA00008142"/>
    </source>
</evidence>
<dbReference type="PROSITE" id="PS51374">
    <property type="entry name" value="NDPK_LIKE"/>
    <property type="match status" value="1"/>
</dbReference>
<evidence type="ECO:0000256" key="12">
    <source>
        <dbReference type="ARBA" id="ARBA00023080"/>
    </source>
</evidence>
<evidence type="ECO:0000256" key="13">
    <source>
        <dbReference type="HAMAP-Rule" id="MF_00451"/>
    </source>
</evidence>
<evidence type="ECO:0000256" key="5">
    <source>
        <dbReference type="ARBA" id="ARBA00022553"/>
    </source>
</evidence>
<dbReference type="GO" id="GO:0046872">
    <property type="term" value="F:metal ion binding"/>
    <property type="evidence" value="ECO:0007669"/>
    <property type="project" value="UniProtKB-KW"/>
</dbReference>
<dbReference type="OrthoDB" id="9801161at2"/>
<evidence type="ECO:0000256" key="4">
    <source>
        <dbReference type="ARBA" id="ARBA00022490"/>
    </source>
</evidence>
<dbReference type="InterPro" id="IPR036850">
    <property type="entry name" value="NDK-like_dom_sf"/>
</dbReference>
<dbReference type="Gene3D" id="3.30.70.141">
    <property type="entry name" value="Nucleoside diphosphate kinase-like domain"/>
    <property type="match status" value="1"/>
</dbReference>
<dbReference type="GO" id="GO:0006241">
    <property type="term" value="P:CTP biosynthetic process"/>
    <property type="evidence" value="ECO:0007669"/>
    <property type="project" value="UniProtKB-UniRule"/>
</dbReference>
<dbReference type="PANTHER" id="PTHR46161:SF3">
    <property type="entry name" value="NUCLEOSIDE DIPHOSPHATE KINASE DDB_G0292928-RELATED"/>
    <property type="match status" value="1"/>
</dbReference>
<keyword evidence="4 13" id="KW-0963">Cytoplasm</keyword>
<comment type="cofactor">
    <cofactor evidence="13">
        <name>Mg(2+)</name>
        <dbReference type="ChEBI" id="CHEBI:18420"/>
    </cofactor>
</comment>
<comment type="similarity">
    <text evidence="1 13 14 15">Belongs to the NDK family.</text>
</comment>
<feature type="active site" description="Pros-phosphohistidine intermediate" evidence="13 14">
    <location>
        <position position="117"/>
    </location>
</feature>
<comment type="catalytic activity">
    <reaction evidence="13">
        <text>a ribonucleoside 5'-diphosphate + ATP = a ribonucleoside 5'-triphosphate + ADP</text>
        <dbReference type="Rhea" id="RHEA:18113"/>
        <dbReference type="ChEBI" id="CHEBI:30616"/>
        <dbReference type="ChEBI" id="CHEBI:57930"/>
        <dbReference type="ChEBI" id="CHEBI:61557"/>
        <dbReference type="ChEBI" id="CHEBI:456216"/>
        <dbReference type="EC" id="2.7.4.6"/>
    </reaction>
</comment>
<evidence type="ECO:0000256" key="16">
    <source>
        <dbReference type="RuleBase" id="RU004013"/>
    </source>
</evidence>
<dbReference type="NCBIfam" id="NF001908">
    <property type="entry name" value="PRK00668.1"/>
    <property type="match status" value="1"/>
</dbReference>
<dbReference type="PATRIC" id="fig|505345.7.peg.477"/>
<keyword evidence="11 13" id="KW-0460">Magnesium</keyword>
<dbReference type="InterPro" id="IPR001564">
    <property type="entry name" value="Nucleoside_diP_kinase"/>
</dbReference>
<comment type="catalytic activity">
    <reaction evidence="13 16">
        <text>a 2'-deoxyribonucleoside 5'-diphosphate + ATP = a 2'-deoxyribonucleoside 5'-triphosphate + ADP</text>
        <dbReference type="Rhea" id="RHEA:44640"/>
        <dbReference type="ChEBI" id="CHEBI:30616"/>
        <dbReference type="ChEBI" id="CHEBI:61560"/>
        <dbReference type="ChEBI" id="CHEBI:73316"/>
        <dbReference type="ChEBI" id="CHEBI:456216"/>
        <dbReference type="EC" id="2.7.4.6"/>
    </reaction>
</comment>
<dbReference type="SUPFAM" id="SSF54919">
    <property type="entry name" value="Nucleoside diphosphate kinase, NDK"/>
    <property type="match status" value="1"/>
</dbReference>
<accession>A0A1A7NUM9</accession>
<dbReference type="Pfam" id="PF00334">
    <property type="entry name" value="NDK"/>
    <property type="match status" value="1"/>
</dbReference>
<dbReference type="PRINTS" id="PR01243">
    <property type="entry name" value="NUCDPKINASE"/>
</dbReference>
<keyword evidence="19" id="KW-1185">Reference proteome</keyword>
<feature type="domain" description="Nucleoside diphosphate kinase-like" evidence="17">
    <location>
        <begin position="3"/>
        <end position="140"/>
    </location>
</feature>
<dbReference type="FunFam" id="3.30.70.141:FF:000003">
    <property type="entry name" value="Nucleoside diphosphate kinase"/>
    <property type="match status" value="1"/>
</dbReference>
<dbReference type="InterPro" id="IPR023005">
    <property type="entry name" value="Nucleoside_diP_kinase_AS"/>
</dbReference>
<evidence type="ECO:0000256" key="14">
    <source>
        <dbReference type="PROSITE-ProRule" id="PRU00706"/>
    </source>
</evidence>
<feature type="binding site" evidence="13 14">
    <location>
        <position position="93"/>
    </location>
    <ligand>
        <name>ATP</name>
        <dbReference type="ChEBI" id="CHEBI:30616"/>
    </ligand>
</feature>
<keyword evidence="8 13" id="KW-0547">Nucleotide-binding</keyword>
<dbReference type="GO" id="GO:0005524">
    <property type="term" value="F:ATP binding"/>
    <property type="evidence" value="ECO:0007669"/>
    <property type="project" value="UniProtKB-UniRule"/>
</dbReference>
<protein>
    <recommendedName>
        <fullName evidence="3 13">Nucleoside diphosphate kinase</fullName>
        <shortName evidence="13">NDK</shortName>
        <shortName evidence="13">NDP kinase</shortName>
        <ecNumber evidence="2 13">2.7.4.6</ecNumber>
    </recommendedName>
    <alternativeName>
        <fullName evidence="13">Nucleoside-2-P kinase</fullName>
    </alternativeName>
</protein>
<evidence type="ECO:0000256" key="2">
    <source>
        <dbReference type="ARBA" id="ARBA00012966"/>
    </source>
</evidence>
<evidence type="ECO:0000259" key="17">
    <source>
        <dbReference type="SMART" id="SM00562"/>
    </source>
</evidence>
<evidence type="ECO:0000256" key="10">
    <source>
        <dbReference type="ARBA" id="ARBA00022840"/>
    </source>
</evidence>
<sequence>MALERTLSIIKPDVVERNMIGTIIARLEQAKFRIVAMKMVQLTYEQAAGFYAEHQGKPFFEKLVNFMTSTPIVVLVLEKENAILDYRALMGKTNPQEAHIGTLRHDFALDGSKNSVHGSDSLTSAQREIAYFFADSEVFN</sequence>
<keyword evidence="7 13" id="KW-0479">Metal-binding</keyword>
<keyword evidence="9 13" id="KW-0418">Kinase</keyword>
<dbReference type="PANTHER" id="PTHR46161">
    <property type="entry name" value="NUCLEOSIDE DIPHOSPHATE KINASE"/>
    <property type="match status" value="1"/>
</dbReference>
<keyword evidence="12 13" id="KW-0546">Nucleotide metabolism</keyword>
<comment type="function">
    <text evidence="13">Major role in the synthesis of nucleoside triphosphates other than ATP. The ATP gamma phosphate is transferred to the NDP beta phosphate via a ping-pong mechanism, using a phosphorylated active-site intermediate.</text>
</comment>
<dbReference type="PROSITE" id="PS00469">
    <property type="entry name" value="NDPK"/>
    <property type="match status" value="1"/>
</dbReference>
<dbReference type="Proteomes" id="UP000243558">
    <property type="component" value="Unassembled WGS sequence"/>
</dbReference>
<feature type="binding site" evidence="13 14">
    <location>
        <position position="11"/>
    </location>
    <ligand>
        <name>ATP</name>
        <dbReference type="ChEBI" id="CHEBI:30616"/>
    </ligand>
</feature>
<evidence type="ECO:0000313" key="19">
    <source>
        <dbReference type="Proteomes" id="UP000243558"/>
    </source>
</evidence>
<feature type="binding site" evidence="13 14">
    <location>
        <position position="87"/>
    </location>
    <ligand>
        <name>ATP</name>
        <dbReference type="ChEBI" id="CHEBI:30616"/>
    </ligand>
</feature>
<dbReference type="InterPro" id="IPR034907">
    <property type="entry name" value="NDK-like_dom"/>
</dbReference>
<proteinExistence type="inferred from homology"/>
<comment type="subunit">
    <text evidence="13">Homotetramer.</text>
</comment>
<evidence type="ECO:0000313" key="18">
    <source>
        <dbReference type="EMBL" id="OBW93206.1"/>
    </source>
</evidence>
<evidence type="ECO:0000256" key="3">
    <source>
        <dbReference type="ARBA" id="ARBA00017632"/>
    </source>
</evidence>
<dbReference type="HAMAP" id="MF_00451">
    <property type="entry name" value="NDP_kinase"/>
    <property type="match status" value="1"/>
</dbReference>
<evidence type="ECO:0000256" key="9">
    <source>
        <dbReference type="ARBA" id="ARBA00022777"/>
    </source>
</evidence>
<dbReference type="RefSeq" id="WP_065238805.1">
    <property type="nucleotide sequence ID" value="NZ_JTJM01000010.1"/>
</dbReference>
<keyword evidence="5 13" id="KW-0597">Phosphoprotein</keyword>
<dbReference type="GO" id="GO:0005737">
    <property type="term" value="C:cytoplasm"/>
    <property type="evidence" value="ECO:0007669"/>
    <property type="project" value="UniProtKB-SubCell"/>
</dbReference>
<keyword evidence="6 13" id="KW-0808">Transferase</keyword>
<name>A0A1A7NUM9_9PAST</name>
<feature type="binding site" evidence="13 14">
    <location>
        <position position="104"/>
    </location>
    <ligand>
        <name>ATP</name>
        <dbReference type="ChEBI" id="CHEBI:30616"/>
    </ligand>
</feature>
<dbReference type="GO" id="GO:0006183">
    <property type="term" value="P:GTP biosynthetic process"/>
    <property type="evidence" value="ECO:0007669"/>
    <property type="project" value="UniProtKB-UniRule"/>
</dbReference>
<dbReference type="EMBL" id="JTJM01000010">
    <property type="protein sequence ID" value="OBW93206.1"/>
    <property type="molecule type" value="Genomic_DNA"/>
</dbReference>
<feature type="binding site" evidence="13 14">
    <location>
        <position position="114"/>
    </location>
    <ligand>
        <name>ATP</name>
        <dbReference type="ChEBI" id="CHEBI:30616"/>
    </ligand>
</feature>
<dbReference type="GO" id="GO:0006228">
    <property type="term" value="P:UTP biosynthetic process"/>
    <property type="evidence" value="ECO:0007669"/>
    <property type="project" value="UniProtKB-UniRule"/>
</dbReference>
<comment type="caution">
    <text evidence="18">The sequence shown here is derived from an EMBL/GenBank/DDBJ whole genome shotgun (WGS) entry which is preliminary data.</text>
</comment>
<gene>
    <name evidence="13" type="primary">ndk</name>
    <name evidence="18" type="ORF">QV01_02370</name>
</gene>
<organism evidence="18 19">
    <name type="scientific">Gallibacterium genomosp. 3</name>
    <dbReference type="NCBI Taxonomy" id="505345"/>
    <lineage>
        <taxon>Bacteria</taxon>
        <taxon>Pseudomonadati</taxon>
        <taxon>Pseudomonadota</taxon>
        <taxon>Gammaproteobacteria</taxon>
        <taxon>Pasteurellales</taxon>
        <taxon>Pasteurellaceae</taxon>
        <taxon>Gallibacterium</taxon>
    </lineage>
</organism>
<dbReference type="EC" id="2.7.4.6" evidence="2 13"/>
<dbReference type="GO" id="GO:0004550">
    <property type="term" value="F:nucleoside diphosphate kinase activity"/>
    <property type="evidence" value="ECO:0007669"/>
    <property type="project" value="UniProtKB-UniRule"/>
</dbReference>
<dbReference type="CDD" id="cd04413">
    <property type="entry name" value="NDPk_I"/>
    <property type="match status" value="1"/>
</dbReference>
<comment type="subcellular location">
    <subcellularLocation>
        <location evidence="13">Cytoplasm</location>
    </subcellularLocation>
</comment>